<dbReference type="GO" id="GO:0005783">
    <property type="term" value="C:endoplasmic reticulum"/>
    <property type="evidence" value="ECO:0007669"/>
    <property type="project" value="TreeGrafter"/>
</dbReference>
<evidence type="ECO:0000259" key="2">
    <source>
        <dbReference type="Pfam" id="PF08609"/>
    </source>
</evidence>
<dbReference type="Gene3D" id="1.25.10.10">
    <property type="entry name" value="Leucine-rich Repeat Variant"/>
    <property type="match status" value="1"/>
</dbReference>
<reference evidence="4" key="1">
    <citation type="submission" date="2025-08" db="UniProtKB">
        <authorList>
            <consortium name="RefSeq"/>
        </authorList>
    </citation>
    <scope>IDENTIFICATION</scope>
    <source>
        <strain evidence="4">Mau12</strain>
        <tissue evidence="4">Whole Body</tissue>
    </source>
</reference>
<feature type="domain" description="Nucleotide exchange factor Fes1" evidence="2">
    <location>
        <begin position="13"/>
        <end position="94"/>
    </location>
</feature>
<accession>A0A6P8JYS2</accession>
<dbReference type="InterPro" id="IPR016024">
    <property type="entry name" value="ARM-type_fold"/>
</dbReference>
<name>A0A6P8JYS2_DROMA</name>
<dbReference type="PANTHER" id="PTHR19316">
    <property type="entry name" value="PROTEIN FOLDING REGULATOR"/>
    <property type="match status" value="1"/>
</dbReference>
<proteinExistence type="predicted"/>
<gene>
    <name evidence="4" type="primary">LOC117139386</name>
</gene>
<dbReference type="InterPro" id="IPR011989">
    <property type="entry name" value="ARM-like"/>
</dbReference>
<dbReference type="InterPro" id="IPR013918">
    <property type="entry name" value="Nucleotide_exch_fac_Fes1"/>
</dbReference>
<keyword evidence="1" id="KW-0677">Repeat</keyword>
<dbReference type="Pfam" id="PF08609">
    <property type="entry name" value="Fes1"/>
    <property type="match status" value="1"/>
</dbReference>
<dbReference type="PANTHER" id="PTHR19316:SF18">
    <property type="entry name" value="HSP70-BINDING PROTEIN 1"/>
    <property type="match status" value="1"/>
</dbReference>
<keyword evidence="3" id="KW-1185">Reference proteome</keyword>
<evidence type="ECO:0000313" key="4">
    <source>
        <dbReference type="RefSeq" id="XP_033157539.1"/>
    </source>
</evidence>
<dbReference type="FunFam" id="1.25.10.10:FF:001029">
    <property type="entry name" value="LD28549p"/>
    <property type="match status" value="1"/>
</dbReference>
<dbReference type="GeneID" id="117139386"/>
<dbReference type="Proteomes" id="UP000515162">
    <property type="component" value="Chromosome 3L"/>
</dbReference>
<sequence length="306" mass="33956">MTDPNVPRGALSLQNVLKYTVQHHDPNPEAAPKLETPDPERAQFLANALNAMTVDAAAALKAALVILNSEEAGTDDQIESLDVIRSHIDDIDNAITLVKLGGTATLLRYITHSNNEVRESALNTVAEVAQNNVFCQNALINDKFLPALAKNLSHSNPNTVRCSLYAISSLIRNFQPGYDEFKRIKGIRSLIPCLKSTNTNVYVKTAFLIASLTSIDKSVRDDFVKEEVFPVLAENLKPVDDFDIKQETTLFALSSLSRESELKLSTEKREEILSKLQQIISKNKQSETCEDMVNYARNIFDNLSAH</sequence>
<organism evidence="3 4">
    <name type="scientific">Drosophila mauritiana</name>
    <name type="common">Fruit fly</name>
    <dbReference type="NCBI Taxonomy" id="7226"/>
    <lineage>
        <taxon>Eukaryota</taxon>
        <taxon>Metazoa</taxon>
        <taxon>Ecdysozoa</taxon>
        <taxon>Arthropoda</taxon>
        <taxon>Hexapoda</taxon>
        <taxon>Insecta</taxon>
        <taxon>Pterygota</taxon>
        <taxon>Neoptera</taxon>
        <taxon>Endopterygota</taxon>
        <taxon>Diptera</taxon>
        <taxon>Brachycera</taxon>
        <taxon>Muscomorpha</taxon>
        <taxon>Ephydroidea</taxon>
        <taxon>Drosophilidae</taxon>
        <taxon>Drosophila</taxon>
        <taxon>Sophophora</taxon>
    </lineage>
</organism>
<dbReference type="SUPFAM" id="SSF48371">
    <property type="entry name" value="ARM repeat"/>
    <property type="match status" value="1"/>
</dbReference>
<dbReference type="RefSeq" id="XP_033157539.1">
    <property type="nucleotide sequence ID" value="XM_033301648.1"/>
</dbReference>
<dbReference type="GO" id="GO:0000774">
    <property type="term" value="F:adenyl-nucleotide exchange factor activity"/>
    <property type="evidence" value="ECO:0007669"/>
    <property type="project" value="TreeGrafter"/>
</dbReference>
<dbReference type="AlphaFoldDB" id="A0A6P8JYS2"/>
<evidence type="ECO:0000256" key="1">
    <source>
        <dbReference type="ARBA" id="ARBA00022737"/>
    </source>
</evidence>
<dbReference type="InterPro" id="IPR050693">
    <property type="entry name" value="Hsp70_NEF-Inhibitors"/>
</dbReference>
<protein>
    <submittedName>
        <fullName evidence="4">Hsp70 nucleotide exchange factor fes1</fullName>
    </submittedName>
</protein>
<evidence type="ECO:0000313" key="3">
    <source>
        <dbReference type="Proteomes" id="UP000515162"/>
    </source>
</evidence>